<accession>A0ABM1M663</accession>
<dbReference type="SMART" id="SM00028">
    <property type="entry name" value="TPR"/>
    <property type="match status" value="3"/>
</dbReference>
<evidence type="ECO:0000256" key="2">
    <source>
        <dbReference type="SAM" id="MobiDB-lite"/>
    </source>
</evidence>
<dbReference type="SUPFAM" id="SSF48452">
    <property type="entry name" value="TPR-like"/>
    <property type="match status" value="1"/>
</dbReference>
<dbReference type="InterPro" id="IPR052769">
    <property type="entry name" value="TPR_domain_protein"/>
</dbReference>
<organism evidence="3 4">
    <name type="scientific">Nicrophorus vespilloides</name>
    <name type="common">Boreal carrion beetle</name>
    <dbReference type="NCBI Taxonomy" id="110193"/>
    <lineage>
        <taxon>Eukaryota</taxon>
        <taxon>Metazoa</taxon>
        <taxon>Ecdysozoa</taxon>
        <taxon>Arthropoda</taxon>
        <taxon>Hexapoda</taxon>
        <taxon>Insecta</taxon>
        <taxon>Pterygota</taxon>
        <taxon>Neoptera</taxon>
        <taxon>Endopterygota</taxon>
        <taxon>Coleoptera</taxon>
        <taxon>Polyphaga</taxon>
        <taxon>Staphyliniformia</taxon>
        <taxon>Silphidae</taxon>
        <taxon>Nicrophorinae</taxon>
        <taxon>Nicrophorus</taxon>
    </lineage>
</organism>
<evidence type="ECO:0000313" key="3">
    <source>
        <dbReference type="Proteomes" id="UP000695000"/>
    </source>
</evidence>
<dbReference type="GeneID" id="108557873"/>
<name>A0ABM1M663_NICVS</name>
<dbReference type="PANTHER" id="PTHR46014">
    <property type="entry name" value="TETRATRICOPEPTIDE REPEAT PROTEIN 1"/>
    <property type="match status" value="1"/>
</dbReference>
<dbReference type="PROSITE" id="PS50005">
    <property type="entry name" value="TPR"/>
    <property type="match status" value="1"/>
</dbReference>
<reference evidence="4" key="1">
    <citation type="submission" date="2025-08" db="UniProtKB">
        <authorList>
            <consortium name="RefSeq"/>
        </authorList>
    </citation>
    <scope>IDENTIFICATION</scope>
    <source>
        <tissue evidence="4">Whole Larva</tissue>
    </source>
</reference>
<feature type="region of interest" description="Disordered" evidence="2">
    <location>
        <begin position="29"/>
        <end position="65"/>
    </location>
</feature>
<dbReference type="InterPro" id="IPR019734">
    <property type="entry name" value="TPR_rpt"/>
</dbReference>
<evidence type="ECO:0000313" key="4">
    <source>
        <dbReference type="RefSeq" id="XP_017770063.1"/>
    </source>
</evidence>
<dbReference type="Gene3D" id="1.25.40.10">
    <property type="entry name" value="Tetratricopeptide repeat domain"/>
    <property type="match status" value="1"/>
</dbReference>
<dbReference type="RefSeq" id="XP_017770063.1">
    <property type="nucleotide sequence ID" value="XM_017914574.1"/>
</dbReference>
<gene>
    <name evidence="4" type="primary">LOC108557873</name>
</gene>
<feature type="compositionally biased region" description="Basic and acidic residues" evidence="2">
    <location>
        <begin position="42"/>
        <end position="53"/>
    </location>
</feature>
<sequence length="265" mass="30476">MENQKNVPTNDEIIDELTKDLESHCIPAEVESSVPIPEENEKESVFPEDFEKSDSEDEVHEDSPNDLIDEEGLKEIELKLSVEELEERYKESLELKGKGNDLFKQENYLESIENYTSALRICPLKYPKDRAIFYSNRAASKIKVERTKSAIDDCSKSIELAPDYLKAYLRRAKVYESTEKLDESLADWKKILELDAGNHEARAACMRLPPMINERNEKLKTEMLGKLKSLGNVFLKPFGLSTENFNLQQDPNTGSYSVNFQQQKK</sequence>
<keyword evidence="1" id="KW-0802">TPR repeat</keyword>
<protein>
    <submittedName>
        <fullName evidence="4">Tetratricopeptide repeat protein 1</fullName>
    </submittedName>
</protein>
<dbReference type="InterPro" id="IPR011990">
    <property type="entry name" value="TPR-like_helical_dom_sf"/>
</dbReference>
<proteinExistence type="predicted"/>
<dbReference type="PANTHER" id="PTHR46014:SF1">
    <property type="entry name" value="TETRATRICOPEPTIDE REPEAT PROTEIN 1"/>
    <property type="match status" value="1"/>
</dbReference>
<feature type="repeat" description="TPR" evidence="1">
    <location>
        <begin position="165"/>
        <end position="198"/>
    </location>
</feature>
<dbReference type="Proteomes" id="UP000695000">
    <property type="component" value="Unplaced"/>
</dbReference>
<evidence type="ECO:0000256" key="1">
    <source>
        <dbReference type="PROSITE-ProRule" id="PRU00339"/>
    </source>
</evidence>
<keyword evidence="3" id="KW-1185">Reference proteome</keyword>